<dbReference type="PANTHER" id="PTHR12110:SF21">
    <property type="entry name" value="XYLOSE ISOMERASE-LIKE TIM BARREL DOMAIN-CONTAINING PROTEIN"/>
    <property type="match status" value="1"/>
</dbReference>
<organism evidence="2 3">
    <name type="scientific">Roseburia faecis</name>
    <dbReference type="NCBI Taxonomy" id="301302"/>
    <lineage>
        <taxon>Bacteria</taxon>
        <taxon>Bacillati</taxon>
        <taxon>Bacillota</taxon>
        <taxon>Clostridia</taxon>
        <taxon>Lachnospirales</taxon>
        <taxon>Lachnospiraceae</taxon>
        <taxon>Roseburia</taxon>
    </lineage>
</organism>
<dbReference type="InterPro" id="IPR050312">
    <property type="entry name" value="IolE/XylAMocC-like"/>
</dbReference>
<keyword evidence="2" id="KW-0670">Pyruvate</keyword>
<dbReference type="SUPFAM" id="SSF51658">
    <property type="entry name" value="Xylose isomerase-like"/>
    <property type="match status" value="1"/>
</dbReference>
<sequence>MMKFGLLTSICEGMTFEEVVNFAAENQLECLEVACWPQGGAQRRYAGVSHIDVANLDEKKAAEIKQLCQEKGVEISSLAYYPNTLEPDEKKRNSYISHLYKLMDASVLLGVNMITTFIGRDSKKNVDENMELVKEVWTPIVRYAEEKGVRIAIENCPMLFTNDEWPGGQNIMSTPANWRRVFEILDSPNLGINYDPSHFVWQQIDYIKPIYEFKDKIFHVHYKDIKVFWDKLADVGVMATPLEYMSPKIPGLGDVDWGKYVSALTDIGFEGCSVIEIEDKSFEKDIEDAKRAIRLSARYLRNFIE</sequence>
<evidence type="ECO:0000313" key="2">
    <source>
        <dbReference type="EMBL" id="CUM73751.1"/>
    </source>
</evidence>
<dbReference type="Pfam" id="PF01261">
    <property type="entry name" value="AP_endonuc_2"/>
    <property type="match status" value="1"/>
</dbReference>
<dbReference type="Proteomes" id="UP000095495">
    <property type="component" value="Unassembled WGS sequence"/>
</dbReference>
<accession>A0A173R7C8</accession>
<keyword evidence="2" id="KW-0413">Isomerase</keyword>
<name>A0A173R7C8_9FIRM</name>
<reference evidence="2 3" key="1">
    <citation type="submission" date="2015-09" db="EMBL/GenBank/DDBJ databases">
        <authorList>
            <consortium name="Pathogen Informatics"/>
        </authorList>
    </citation>
    <scope>NUCLEOTIDE SEQUENCE [LARGE SCALE GENOMIC DNA]</scope>
    <source>
        <strain evidence="2 3">2789STDY5608863</strain>
    </source>
</reference>
<dbReference type="GO" id="GO:0016853">
    <property type="term" value="F:isomerase activity"/>
    <property type="evidence" value="ECO:0007669"/>
    <property type="project" value="UniProtKB-KW"/>
</dbReference>
<dbReference type="PANTHER" id="PTHR12110">
    <property type="entry name" value="HYDROXYPYRUVATE ISOMERASE"/>
    <property type="match status" value="1"/>
</dbReference>
<dbReference type="InterPro" id="IPR013022">
    <property type="entry name" value="Xyl_isomerase-like_TIM-brl"/>
</dbReference>
<feature type="domain" description="Xylose isomerase-like TIM barrel" evidence="1">
    <location>
        <begin position="25"/>
        <end position="301"/>
    </location>
</feature>
<protein>
    <submittedName>
        <fullName evidence="2">Hydroxypyruvate isomerase</fullName>
    </submittedName>
</protein>
<dbReference type="InterPro" id="IPR036237">
    <property type="entry name" value="Xyl_isomerase-like_sf"/>
</dbReference>
<evidence type="ECO:0000259" key="1">
    <source>
        <dbReference type="Pfam" id="PF01261"/>
    </source>
</evidence>
<dbReference type="AlphaFoldDB" id="A0A173R7C8"/>
<dbReference type="Gene3D" id="3.20.20.150">
    <property type="entry name" value="Divalent-metal-dependent TIM barrel enzymes"/>
    <property type="match status" value="1"/>
</dbReference>
<gene>
    <name evidence="2" type="ORF">ERS852420_00363</name>
</gene>
<dbReference type="EMBL" id="CYXV01000001">
    <property type="protein sequence ID" value="CUM73751.1"/>
    <property type="molecule type" value="Genomic_DNA"/>
</dbReference>
<evidence type="ECO:0000313" key="3">
    <source>
        <dbReference type="Proteomes" id="UP000095495"/>
    </source>
</evidence>
<proteinExistence type="predicted"/>